<protein>
    <submittedName>
        <fullName evidence="2">Uncharacterized protein</fullName>
    </submittedName>
</protein>
<dbReference type="AlphaFoldDB" id="A0A5C7J2N7"/>
<evidence type="ECO:0000313" key="3">
    <source>
        <dbReference type="Proteomes" id="UP000321026"/>
    </source>
</evidence>
<dbReference type="EMBL" id="SSDS01000107">
    <property type="protein sequence ID" value="TXG75767.1"/>
    <property type="molecule type" value="Genomic_DNA"/>
</dbReference>
<sequence length="59" mass="6849">MNEALATHNQQLALELQNIKGELMAQKSECERILRERDADALALKRNQLRLARMRAMRS</sequence>
<dbReference type="Proteomes" id="UP000321026">
    <property type="component" value="Unassembled WGS sequence"/>
</dbReference>
<evidence type="ECO:0000313" key="2">
    <source>
        <dbReference type="EMBL" id="TXG75767.1"/>
    </source>
</evidence>
<organism evidence="2 3">
    <name type="scientific">Candidatus Dojkabacteria bacterium</name>
    <dbReference type="NCBI Taxonomy" id="2099670"/>
    <lineage>
        <taxon>Bacteria</taxon>
        <taxon>Candidatus Dojkabacteria</taxon>
    </lineage>
</organism>
<gene>
    <name evidence="2" type="ORF">E6Q11_06730</name>
</gene>
<feature type="coiled-coil region" evidence="1">
    <location>
        <begin position="9"/>
        <end position="36"/>
    </location>
</feature>
<keyword evidence="1" id="KW-0175">Coiled coil</keyword>
<proteinExistence type="predicted"/>
<comment type="caution">
    <text evidence="2">The sequence shown here is derived from an EMBL/GenBank/DDBJ whole genome shotgun (WGS) entry which is preliminary data.</text>
</comment>
<name>A0A5C7J2N7_9BACT</name>
<reference evidence="2 3" key="1">
    <citation type="submission" date="2018-09" db="EMBL/GenBank/DDBJ databases">
        <title>Metagenome Assembled Genomes from an Advanced Water Purification Facility.</title>
        <authorList>
            <person name="Stamps B.W."/>
            <person name="Spear J.R."/>
        </authorList>
    </citation>
    <scope>NUCLEOTIDE SEQUENCE [LARGE SCALE GENOMIC DNA]</scope>
    <source>
        <strain evidence="2">Bin_63_2</strain>
    </source>
</reference>
<accession>A0A5C7J2N7</accession>
<evidence type="ECO:0000256" key="1">
    <source>
        <dbReference type="SAM" id="Coils"/>
    </source>
</evidence>